<gene>
    <name evidence="1" type="ORF">HJG54_29915</name>
</gene>
<reference evidence="1" key="1">
    <citation type="submission" date="2020-05" db="EMBL/GenBank/DDBJ databases">
        <authorList>
            <person name="Zhu T."/>
            <person name="Keshari N."/>
            <person name="Lu X."/>
        </authorList>
    </citation>
    <scope>NUCLEOTIDE SEQUENCE</scope>
    <source>
        <strain evidence="1">NK1-12</strain>
    </source>
</reference>
<sequence length="129" mass="15182">MNGASNFCLTEAPLLQEAILVVDSHRRIVSWNYEFVKLWGLPTTVLSTLDDQQALKTISDQFLDPVVFWSEIESIYAQAELELHDLVLLKEERYFHRHTYPLRLGELIVARVWKFYYTSGMEYNDRLVI</sequence>
<dbReference type="Gene3D" id="3.30.450.20">
    <property type="entry name" value="PAS domain"/>
    <property type="match status" value="1"/>
</dbReference>
<name>A0AA96WL76_9CYAN</name>
<dbReference type="AlphaFoldDB" id="A0AA96WL76"/>
<protein>
    <recommendedName>
        <fullName evidence="2">PAS domain-containing protein</fullName>
    </recommendedName>
</protein>
<organism evidence="1">
    <name type="scientific">Leptolyngbya sp. NK1-12</name>
    <dbReference type="NCBI Taxonomy" id="2547451"/>
    <lineage>
        <taxon>Bacteria</taxon>
        <taxon>Bacillati</taxon>
        <taxon>Cyanobacteriota</taxon>
        <taxon>Cyanophyceae</taxon>
        <taxon>Leptolyngbyales</taxon>
        <taxon>Leptolyngbyaceae</taxon>
        <taxon>Leptolyngbya group</taxon>
        <taxon>Leptolyngbya</taxon>
    </lineage>
</organism>
<dbReference type="RefSeq" id="WP_316436755.1">
    <property type="nucleotide sequence ID" value="NZ_CP053587.1"/>
</dbReference>
<accession>A0AA96WL76</accession>
<evidence type="ECO:0008006" key="2">
    <source>
        <dbReference type="Google" id="ProtNLM"/>
    </source>
</evidence>
<evidence type="ECO:0000313" key="1">
    <source>
        <dbReference type="EMBL" id="WNZ27130.1"/>
    </source>
</evidence>
<proteinExistence type="predicted"/>
<dbReference type="EMBL" id="CP053587">
    <property type="protein sequence ID" value="WNZ27130.1"/>
    <property type="molecule type" value="Genomic_DNA"/>
</dbReference>